<accession>A0A8S1SFR2</accession>
<feature type="region of interest" description="Disordered" evidence="3">
    <location>
        <begin position="77"/>
        <end position="145"/>
    </location>
</feature>
<keyword evidence="6" id="KW-1185">Reference proteome</keyword>
<dbReference type="InterPro" id="IPR051219">
    <property type="entry name" value="Heterochromatin_chromo-domain"/>
</dbReference>
<dbReference type="InterPro" id="IPR023780">
    <property type="entry name" value="Chromo_domain"/>
</dbReference>
<evidence type="ECO:0000313" key="6">
    <source>
        <dbReference type="Proteomes" id="UP000689195"/>
    </source>
</evidence>
<protein>
    <recommendedName>
        <fullName evidence="4">Chromo domain-containing protein</fullName>
    </recommendedName>
</protein>
<feature type="compositionally biased region" description="Polar residues" evidence="3">
    <location>
        <begin position="107"/>
        <end position="116"/>
    </location>
</feature>
<evidence type="ECO:0000259" key="4">
    <source>
        <dbReference type="PROSITE" id="PS50013"/>
    </source>
</evidence>
<evidence type="ECO:0000313" key="5">
    <source>
        <dbReference type="EMBL" id="CAD8138690.1"/>
    </source>
</evidence>
<sequence>MMKEPEKIIKKQHINGQLKYQVKWKGFDETTWEVEENVKKYKELIEDFNYFCLTGDRYDDKKLDEIRQITAQAQPRTAIKRVAGPRPPDPNKKDKKIDKIDQKYSEISETLSQSQLENGNNNNIQFSSNTNNNTQNNNENSISNISNQNNVVSNLQTALIVNIHQQNHKTSSIISLKQQELTQKVTQHYANQDDKLAMIKLQITEDNCVFQLQWKQRSDGITPLPEFYSYDQFKLQAPLFFIKFIETCLLECQTNDNDIKFEIAGKDLSEKTNLIKGALQKREERSKKINAQPLLIS</sequence>
<dbReference type="CDD" id="cd00024">
    <property type="entry name" value="CD_CSD"/>
    <property type="match status" value="1"/>
</dbReference>
<comment type="caution">
    <text evidence="5">The sequence shown here is derived from an EMBL/GenBank/DDBJ whole genome shotgun (WGS) entry which is preliminary data.</text>
</comment>
<evidence type="ECO:0000256" key="1">
    <source>
        <dbReference type="ARBA" id="ARBA00004123"/>
    </source>
</evidence>
<comment type="subcellular location">
    <subcellularLocation>
        <location evidence="1">Nucleus</location>
    </subcellularLocation>
</comment>
<dbReference type="EMBL" id="CAJJDO010000007">
    <property type="protein sequence ID" value="CAD8138690.1"/>
    <property type="molecule type" value="Genomic_DNA"/>
</dbReference>
<dbReference type="InterPro" id="IPR000953">
    <property type="entry name" value="Chromo/chromo_shadow_dom"/>
</dbReference>
<feature type="compositionally biased region" description="Basic and acidic residues" evidence="3">
    <location>
        <begin position="89"/>
        <end position="106"/>
    </location>
</feature>
<proteinExistence type="predicted"/>
<keyword evidence="2" id="KW-0539">Nucleus</keyword>
<evidence type="ECO:0000256" key="3">
    <source>
        <dbReference type="SAM" id="MobiDB-lite"/>
    </source>
</evidence>
<organism evidence="5 6">
    <name type="scientific">Paramecium pentaurelia</name>
    <dbReference type="NCBI Taxonomy" id="43138"/>
    <lineage>
        <taxon>Eukaryota</taxon>
        <taxon>Sar</taxon>
        <taxon>Alveolata</taxon>
        <taxon>Ciliophora</taxon>
        <taxon>Intramacronucleata</taxon>
        <taxon>Oligohymenophorea</taxon>
        <taxon>Peniculida</taxon>
        <taxon>Parameciidae</taxon>
        <taxon>Paramecium</taxon>
    </lineage>
</organism>
<dbReference type="PANTHER" id="PTHR22812">
    <property type="entry name" value="CHROMOBOX PROTEIN"/>
    <property type="match status" value="1"/>
</dbReference>
<feature type="domain" description="Chromo" evidence="4">
    <location>
        <begin position="3"/>
        <end position="48"/>
    </location>
</feature>
<dbReference type="Proteomes" id="UP000689195">
    <property type="component" value="Unassembled WGS sequence"/>
</dbReference>
<dbReference type="OrthoDB" id="433924at2759"/>
<dbReference type="AlphaFoldDB" id="A0A8S1SFR2"/>
<dbReference type="Pfam" id="PF00385">
    <property type="entry name" value="Chromo"/>
    <property type="match status" value="1"/>
</dbReference>
<gene>
    <name evidence="5" type="ORF">PPENT_87.1.T0070264</name>
</gene>
<dbReference type="GO" id="GO:0005634">
    <property type="term" value="C:nucleus"/>
    <property type="evidence" value="ECO:0007669"/>
    <property type="project" value="UniProtKB-SubCell"/>
</dbReference>
<dbReference type="PROSITE" id="PS50013">
    <property type="entry name" value="CHROMO_2"/>
    <property type="match status" value="1"/>
</dbReference>
<evidence type="ECO:0000256" key="2">
    <source>
        <dbReference type="ARBA" id="ARBA00023242"/>
    </source>
</evidence>
<name>A0A8S1SFR2_9CILI</name>
<reference evidence="5" key="1">
    <citation type="submission" date="2021-01" db="EMBL/GenBank/DDBJ databases">
        <authorList>
            <consortium name="Genoscope - CEA"/>
            <person name="William W."/>
        </authorList>
    </citation>
    <scope>NUCLEOTIDE SEQUENCE</scope>
</reference>
<feature type="compositionally biased region" description="Low complexity" evidence="3">
    <location>
        <begin position="117"/>
        <end position="145"/>
    </location>
</feature>